<feature type="repeat" description="TPR" evidence="3">
    <location>
        <begin position="375"/>
        <end position="408"/>
    </location>
</feature>
<dbReference type="PANTHER" id="PTHR44943:SF8">
    <property type="entry name" value="TPR REPEAT-CONTAINING PROTEIN MJ0263"/>
    <property type="match status" value="1"/>
</dbReference>
<evidence type="ECO:0008006" key="6">
    <source>
        <dbReference type="Google" id="ProtNLM"/>
    </source>
</evidence>
<protein>
    <recommendedName>
        <fullName evidence="6">Tetratricopeptide repeat protein</fullName>
    </recommendedName>
</protein>
<dbReference type="Pfam" id="PF14559">
    <property type="entry name" value="TPR_19"/>
    <property type="match status" value="1"/>
</dbReference>
<dbReference type="InterPro" id="IPR013105">
    <property type="entry name" value="TPR_2"/>
</dbReference>
<dbReference type="Pfam" id="PF13181">
    <property type="entry name" value="TPR_8"/>
    <property type="match status" value="1"/>
</dbReference>
<proteinExistence type="predicted"/>
<dbReference type="PROSITE" id="PS50293">
    <property type="entry name" value="TPR_REGION"/>
    <property type="match status" value="1"/>
</dbReference>
<dbReference type="Pfam" id="PF07719">
    <property type="entry name" value="TPR_2"/>
    <property type="match status" value="1"/>
</dbReference>
<dbReference type="PROSITE" id="PS50005">
    <property type="entry name" value="TPR"/>
    <property type="match status" value="3"/>
</dbReference>
<evidence type="ECO:0000313" key="4">
    <source>
        <dbReference type="EMBL" id="KPK63712.1"/>
    </source>
</evidence>
<evidence type="ECO:0000313" key="5">
    <source>
        <dbReference type="Proteomes" id="UP000051373"/>
    </source>
</evidence>
<dbReference type="InterPro" id="IPR019734">
    <property type="entry name" value="TPR_rpt"/>
</dbReference>
<dbReference type="STRING" id="1703779.AMJ83_05795"/>
<comment type="caution">
    <text evidence="4">The sequence shown here is derived from an EMBL/GenBank/DDBJ whole genome shotgun (WGS) entry which is preliminary data.</text>
</comment>
<dbReference type="EMBL" id="LJUJ01000009">
    <property type="protein sequence ID" value="KPK63712.1"/>
    <property type="molecule type" value="Genomic_DNA"/>
</dbReference>
<dbReference type="InterPro" id="IPR051685">
    <property type="entry name" value="Ycf3/AcsC/BcsC/TPR_MFPF"/>
</dbReference>
<keyword evidence="2 3" id="KW-0802">TPR repeat</keyword>
<sequence>MKITPSKSAVVSFLLFLLPICIILADDMSPFEYANELLWEQNYSEAVSAYAKFLEANPNHRLAPAARWTIANIYLVMNNDYISAAGLFQKIVNGNLNTEWEIFAYDRLGYCLEEQEKWKEAAEVYEPAVRKLSTSRDDVVTTAWINGLKNRLLSCYRTTQDHESIILTYQGILSENPAAPSAPEDQYNLAQTYLDINNSTAAAENFVLVVERYPVSDYAQRVHTEHADVLTSQVGYDWAPFSTFQSGLSLSQTGQYAEALTQFDQVLEVKRNKGMAYAARFQQELIEYRKSGDAVALREKIASSRDDYPYGLGGVRVDQLDNLLGGIIEAQDGLAANPEDVGGYVQMGQCYYFTQAYYRAIEVYEKGVAIAPDNSYFHNMLGYSYMNLQQYDEAISAFQRLIDIAPEDPNSYDSMAEGYCLKGDTTVAMQFYERALATDSSFSNPYFMLGQIYYERGQNEKAVAHLRRYLEIDAGGFRSQDAQRLLEQLNPPSSNDDEP</sequence>
<evidence type="ECO:0000256" key="2">
    <source>
        <dbReference type="ARBA" id="ARBA00022803"/>
    </source>
</evidence>
<name>A0A0S8FSF6_UNCW3</name>
<feature type="repeat" description="TPR" evidence="3">
    <location>
        <begin position="341"/>
        <end position="374"/>
    </location>
</feature>
<dbReference type="Proteomes" id="UP000051373">
    <property type="component" value="Unassembled WGS sequence"/>
</dbReference>
<dbReference type="Pfam" id="PF13432">
    <property type="entry name" value="TPR_16"/>
    <property type="match status" value="1"/>
</dbReference>
<evidence type="ECO:0000256" key="3">
    <source>
        <dbReference type="PROSITE-ProRule" id="PRU00339"/>
    </source>
</evidence>
<dbReference type="SUPFAM" id="SSF48452">
    <property type="entry name" value="TPR-like"/>
    <property type="match status" value="2"/>
</dbReference>
<gene>
    <name evidence="4" type="ORF">AMJ83_05795</name>
</gene>
<dbReference type="Gene3D" id="1.25.40.10">
    <property type="entry name" value="Tetratricopeptide repeat domain"/>
    <property type="match status" value="4"/>
</dbReference>
<dbReference type="SMART" id="SM00028">
    <property type="entry name" value="TPR"/>
    <property type="match status" value="7"/>
</dbReference>
<evidence type="ECO:0000256" key="1">
    <source>
        <dbReference type="ARBA" id="ARBA00022737"/>
    </source>
</evidence>
<keyword evidence="1" id="KW-0677">Repeat</keyword>
<dbReference type="InterPro" id="IPR011990">
    <property type="entry name" value="TPR-like_helical_dom_sf"/>
</dbReference>
<reference evidence="4 5" key="1">
    <citation type="journal article" date="2015" name="Microbiome">
        <title>Genomic resolution of linkages in carbon, nitrogen, and sulfur cycling among widespread estuary sediment bacteria.</title>
        <authorList>
            <person name="Baker B.J."/>
            <person name="Lazar C.S."/>
            <person name="Teske A.P."/>
            <person name="Dick G.J."/>
        </authorList>
    </citation>
    <scope>NUCLEOTIDE SEQUENCE [LARGE SCALE GENOMIC DNA]</scope>
    <source>
        <strain evidence="4">SM23_42</strain>
    </source>
</reference>
<feature type="repeat" description="TPR" evidence="3">
    <location>
        <begin position="443"/>
        <end position="476"/>
    </location>
</feature>
<organism evidence="4 5">
    <name type="scientific">candidate division WOR_3 bacterium SM23_42</name>
    <dbReference type="NCBI Taxonomy" id="1703779"/>
    <lineage>
        <taxon>Bacteria</taxon>
        <taxon>Bacteria division WOR-3</taxon>
    </lineage>
</organism>
<dbReference type="PANTHER" id="PTHR44943">
    <property type="entry name" value="CELLULOSE SYNTHASE OPERON PROTEIN C"/>
    <property type="match status" value="1"/>
</dbReference>
<dbReference type="AlphaFoldDB" id="A0A0S8FSF6"/>
<accession>A0A0S8FSF6</accession>